<keyword evidence="1" id="KW-0732">Signal</keyword>
<organism evidence="2 3">
    <name type="scientific">Fructobacillus fructosus</name>
    <dbReference type="NCBI Taxonomy" id="1631"/>
    <lineage>
        <taxon>Bacteria</taxon>
        <taxon>Bacillati</taxon>
        <taxon>Bacillota</taxon>
        <taxon>Bacilli</taxon>
        <taxon>Lactobacillales</taxon>
        <taxon>Lactobacillaceae</taxon>
        <taxon>Fructobacillus</taxon>
    </lineage>
</organism>
<dbReference type="Proteomes" id="UP001314261">
    <property type="component" value="Unassembled WGS sequence"/>
</dbReference>
<comment type="caution">
    <text evidence="2">The sequence shown here is derived from an EMBL/GenBank/DDBJ whole genome shotgun (WGS) entry which is preliminary data.</text>
</comment>
<name>A0ABN9YZ91_9LACO</name>
<sequence>MTSKLKISAIALASLTLMGSASPILSASADSNITQSAQTVPSHSQQFNDLYQQLDESDKEEFNQIINSLNLSEEEQIDLLQQRIENDVPSFRWKTAIIKAAARILAAKLGEKSVADWTDFLFDWEDNFEGGIRYALIHYGNFNSTAAYWTARSIVFAVA</sequence>
<evidence type="ECO:0000313" key="3">
    <source>
        <dbReference type="Proteomes" id="UP001314261"/>
    </source>
</evidence>
<gene>
    <name evidence="2" type="ORF">R54839_PPFHFPJH_01607</name>
</gene>
<evidence type="ECO:0000313" key="2">
    <source>
        <dbReference type="EMBL" id="CAK1254115.1"/>
    </source>
</evidence>
<evidence type="ECO:0000256" key="1">
    <source>
        <dbReference type="SAM" id="SignalP"/>
    </source>
</evidence>
<feature type="signal peptide" evidence="1">
    <location>
        <begin position="1"/>
        <end position="26"/>
    </location>
</feature>
<feature type="chain" id="PRO_5047003450" evidence="1">
    <location>
        <begin position="27"/>
        <end position="159"/>
    </location>
</feature>
<accession>A0ABN9YZ91</accession>
<proteinExistence type="predicted"/>
<protein>
    <submittedName>
        <fullName evidence="2">Uncharacterized protein</fullName>
    </submittedName>
</protein>
<dbReference type="EMBL" id="CAUZLR010000016">
    <property type="protein sequence ID" value="CAK1254115.1"/>
    <property type="molecule type" value="Genomic_DNA"/>
</dbReference>
<reference evidence="2 3" key="1">
    <citation type="submission" date="2023-10" db="EMBL/GenBank/DDBJ databases">
        <authorList>
            <person name="Botero Cardona J."/>
        </authorList>
    </citation>
    <scope>NUCLEOTIDE SEQUENCE [LARGE SCALE GENOMIC DNA]</scope>
    <source>
        <strain evidence="2 3">R-54839</strain>
    </source>
</reference>
<dbReference type="RefSeq" id="WP_338342890.1">
    <property type="nucleotide sequence ID" value="NZ_CAUZLK010000017.1"/>
</dbReference>
<dbReference type="GeneID" id="89538284"/>
<keyword evidence="3" id="KW-1185">Reference proteome</keyword>